<keyword evidence="2" id="KW-1185">Reference proteome</keyword>
<dbReference type="PANTHER" id="PTHR14553:SF1">
    <property type="entry name" value="SIMILAR TO CHROMOSOME 1 OPEN READING FRAME 50"/>
    <property type="match status" value="1"/>
</dbReference>
<proteinExistence type="predicted"/>
<organism evidence="1 2">
    <name type="scientific">Cloeon dipterum</name>
    <dbReference type="NCBI Taxonomy" id="197152"/>
    <lineage>
        <taxon>Eukaryota</taxon>
        <taxon>Metazoa</taxon>
        <taxon>Ecdysozoa</taxon>
        <taxon>Arthropoda</taxon>
        <taxon>Hexapoda</taxon>
        <taxon>Insecta</taxon>
        <taxon>Pterygota</taxon>
        <taxon>Palaeoptera</taxon>
        <taxon>Ephemeroptera</taxon>
        <taxon>Pisciforma</taxon>
        <taxon>Baetidae</taxon>
        <taxon>Cloeon</taxon>
    </lineage>
</organism>
<evidence type="ECO:0000313" key="2">
    <source>
        <dbReference type="Proteomes" id="UP000494165"/>
    </source>
</evidence>
<accession>A0A8S1CVE0</accession>
<dbReference type="PANTHER" id="PTHR14553">
    <property type="entry name" value="UNCHARACTERIZED PROTEIN C1ORF50"/>
    <property type="match status" value="1"/>
</dbReference>
<evidence type="ECO:0008006" key="3">
    <source>
        <dbReference type="Google" id="ProtNLM"/>
    </source>
</evidence>
<dbReference type="InterPro" id="IPR019534">
    <property type="entry name" value="DUF2452"/>
</dbReference>
<evidence type="ECO:0000313" key="1">
    <source>
        <dbReference type="EMBL" id="CAB3372777.1"/>
    </source>
</evidence>
<gene>
    <name evidence="1" type="ORF">CLODIP_2_CD06267</name>
</gene>
<sequence length="192" mass="21624">MDDKKLDTSIVTLVERNPAPYGIRLLDSVAIAKRSDPNDLVTMAQEIQKADTFVKANASSKLKIIVDQVRHLQEMAMKILQEAQDNTRLHHAACNFKKVPGKIYHLYKRSSGQTYFSMLSPEEWGQSCPHDFQGSYRLECDLTWTPLEEMEQKDSDMQIIEALMGAKNFGNIICGPETLLDTKAALLPPANL</sequence>
<reference evidence="1 2" key="1">
    <citation type="submission" date="2020-04" db="EMBL/GenBank/DDBJ databases">
        <authorList>
            <person name="Alioto T."/>
            <person name="Alioto T."/>
            <person name="Gomez Garrido J."/>
        </authorList>
    </citation>
    <scope>NUCLEOTIDE SEQUENCE [LARGE SCALE GENOMIC DNA]</scope>
</reference>
<dbReference type="EMBL" id="CADEPI010000076">
    <property type="protein sequence ID" value="CAB3372777.1"/>
    <property type="molecule type" value="Genomic_DNA"/>
</dbReference>
<name>A0A8S1CVE0_9INSE</name>
<dbReference type="Proteomes" id="UP000494165">
    <property type="component" value="Unassembled WGS sequence"/>
</dbReference>
<protein>
    <recommendedName>
        <fullName evidence="3">DUF2452 domain-containing protein</fullName>
    </recommendedName>
</protein>
<dbReference type="AlphaFoldDB" id="A0A8S1CVE0"/>
<dbReference type="Pfam" id="PF10504">
    <property type="entry name" value="DUF2452"/>
    <property type="match status" value="1"/>
</dbReference>
<comment type="caution">
    <text evidence="1">The sequence shown here is derived from an EMBL/GenBank/DDBJ whole genome shotgun (WGS) entry which is preliminary data.</text>
</comment>